<feature type="transmembrane region" description="Helical" evidence="12">
    <location>
        <begin position="552"/>
        <end position="572"/>
    </location>
</feature>
<dbReference type="InterPro" id="IPR013783">
    <property type="entry name" value="Ig-like_fold"/>
</dbReference>
<evidence type="ECO:0000256" key="7">
    <source>
        <dbReference type="ARBA" id="ARBA00023136"/>
    </source>
</evidence>
<dbReference type="GeneID" id="424704"/>
<evidence type="ECO:0000256" key="9">
    <source>
        <dbReference type="ARBA" id="ARBA00023170"/>
    </source>
</evidence>
<keyword evidence="5" id="KW-0677">Repeat</keyword>
<dbReference type="GO" id="GO:0004896">
    <property type="term" value="F:cytokine receptor activity"/>
    <property type="evidence" value="ECO:0000318"/>
    <property type="project" value="GO_Central"/>
</dbReference>
<evidence type="ECO:0000256" key="3">
    <source>
        <dbReference type="ARBA" id="ARBA00022692"/>
    </source>
</evidence>
<dbReference type="CTD" id="149233"/>
<feature type="region of interest" description="Disordered" evidence="11">
    <location>
        <begin position="652"/>
        <end position="677"/>
    </location>
</feature>
<evidence type="ECO:0000259" key="13">
    <source>
        <dbReference type="PROSITE" id="PS50853"/>
    </source>
</evidence>
<keyword evidence="3 12" id="KW-0812">Transmembrane</keyword>
<accession>A0A8V0ZU82</accession>
<dbReference type="Ensembl" id="ENSGALT00010056660.1">
    <property type="protein sequence ID" value="ENSGALP00010034402.1"/>
    <property type="gene ID" value="ENSGALG00010023235.1"/>
</dbReference>
<evidence type="ECO:0000256" key="10">
    <source>
        <dbReference type="ARBA" id="ARBA00023180"/>
    </source>
</evidence>
<dbReference type="SMR" id="A0A8V0ZU82"/>
<dbReference type="PANTHER" id="PTHR48423">
    <property type="entry name" value="INTERLEUKIN-27 RECEPTOR SUBUNIT ALPHA"/>
    <property type="match status" value="1"/>
</dbReference>
<gene>
    <name evidence="14" type="primary">IL23R</name>
</gene>
<dbReference type="InterPro" id="IPR052672">
    <property type="entry name" value="Type1_Cytokine_Rcpt_Type2"/>
</dbReference>
<evidence type="ECO:0000256" key="8">
    <source>
        <dbReference type="ARBA" id="ARBA00023157"/>
    </source>
</evidence>
<dbReference type="Gene3D" id="2.60.40.10">
    <property type="entry name" value="Immunoglobulins"/>
    <property type="match status" value="3"/>
</dbReference>
<dbReference type="OrthoDB" id="9897281at2759"/>
<keyword evidence="6 12" id="KW-1133">Transmembrane helix</keyword>
<dbReference type="PANTHER" id="PTHR48423:SF2">
    <property type="entry name" value="INTERLEUKIN-12 RECEPTOR SUBUNIT BETA-2"/>
    <property type="match status" value="1"/>
</dbReference>
<dbReference type="GeneTree" id="ENSGT00940000160050"/>
<dbReference type="CDD" id="cd00063">
    <property type="entry name" value="FN3"/>
    <property type="match status" value="1"/>
</dbReference>
<organism evidence="14 15">
    <name type="scientific">Gallus gallus</name>
    <name type="common">Chicken</name>
    <dbReference type="NCBI Taxonomy" id="9031"/>
    <lineage>
        <taxon>Eukaryota</taxon>
        <taxon>Metazoa</taxon>
        <taxon>Chordata</taxon>
        <taxon>Craniata</taxon>
        <taxon>Vertebrata</taxon>
        <taxon>Euteleostomi</taxon>
        <taxon>Archelosauria</taxon>
        <taxon>Archosauria</taxon>
        <taxon>Dinosauria</taxon>
        <taxon>Saurischia</taxon>
        <taxon>Theropoda</taxon>
        <taxon>Coelurosauria</taxon>
        <taxon>Aves</taxon>
        <taxon>Neognathae</taxon>
        <taxon>Galloanserae</taxon>
        <taxon>Galliformes</taxon>
        <taxon>Phasianidae</taxon>
        <taxon>Phasianinae</taxon>
        <taxon>Gallus</taxon>
    </lineage>
</organism>
<dbReference type="AlphaFoldDB" id="A0A8V0ZU82"/>
<evidence type="ECO:0000256" key="11">
    <source>
        <dbReference type="SAM" id="MobiDB-lite"/>
    </source>
</evidence>
<sequence>MNAFTVLEANEVSAHIPKAMPHCPTQAAAAAQAMVGGGEAFVLHILLCILGRGAAQIRCLGHVRIEPGSVVPMGSNVSITCVSALDCPWASLSILLNLTAPKDPPRPLNSSAAQLQLRGFRLPFSIITCLARCPNSYWNEVVCGTELWAGYPPGPPTNLSCAIPERSGSLACTWDAGQPTLLHTNYSLHMRSIQTAQEDVFPTGSPVPLSALNGSSRYLAWVQASNALGMARSAPLHLDLQQLVVPAVPLAESAETTAGSPPTTTIRWRQQTELQDVRCEERHKAVGAAEWHVTAWDSAVQRGHQLQSATRYVFQARCRLSAAGSPWSAWGLPFTYSTPEAAPAAAPDVWRRLGRLFPNGSHEVTVLIKPSRDARTPILGYAVWAGASRPLCNTSSTACSLLLPPALRDLRVTAYNARGASSPARVTLRRDPSPEAFPSPLAVDVQRENQSTISVAWQLPRHNGTPPLWFIVEWVCTAPYSHEEEFFWKKVPGQDSHTYIQEDAAAGSHINVSVYAVYPNGVSKPSSGQVSLEDQMLGIIYPEALHEDDIRLFLGTGVSVLILSVVLVILMFKKSARKRIKAAVALVLPKWLLEDFPHMENSKVIKSFQEKSEFTNSIFSEPFLDNSDPTITEIKELSGDKKYKNVDIKKEPSNVVPENVEHPQSSAPPHNTATEDVSDYKPQISDANTLGYVAANMGLIQPYTPAPEPETNIFFRDYSSPFSCLWDAEGAGAQVCLLDKINLVLNNDRSGQNHAFSSAQEEQNALLENQWEKTLYSEGVQEQTLVPDELVSCLRAMNGGSVDIQTCFPQSIGRLF</sequence>
<evidence type="ECO:0000256" key="4">
    <source>
        <dbReference type="ARBA" id="ARBA00022729"/>
    </source>
</evidence>
<dbReference type="GO" id="GO:0019955">
    <property type="term" value="F:cytokine binding"/>
    <property type="evidence" value="ECO:0000318"/>
    <property type="project" value="GO_Central"/>
</dbReference>
<keyword evidence="4" id="KW-0732">Signal</keyword>
<keyword evidence="9" id="KW-0675">Receptor</keyword>
<proteinExistence type="inferred from homology"/>
<evidence type="ECO:0000256" key="5">
    <source>
        <dbReference type="ARBA" id="ARBA00022737"/>
    </source>
</evidence>
<dbReference type="RefSeq" id="XP_040561126.1">
    <property type="nucleotide sequence ID" value="XM_040705192.2"/>
</dbReference>
<dbReference type="GO" id="GO:0008284">
    <property type="term" value="P:positive regulation of cell population proliferation"/>
    <property type="evidence" value="ECO:0000318"/>
    <property type="project" value="GO_Central"/>
</dbReference>
<keyword evidence="15" id="KW-1185">Reference proteome</keyword>
<dbReference type="GO" id="GO:0019221">
    <property type="term" value="P:cytokine-mediated signaling pathway"/>
    <property type="evidence" value="ECO:0000318"/>
    <property type="project" value="GO_Central"/>
</dbReference>
<comment type="similarity">
    <text evidence="2">Belongs to the type I cytokine receptor family. Type 2 subfamily.</text>
</comment>
<name>A0A8V0ZU82_CHICK</name>
<evidence type="ECO:0000313" key="14">
    <source>
        <dbReference type="Ensembl" id="ENSGALP00010034402.1"/>
    </source>
</evidence>
<dbReference type="SMART" id="SM00060">
    <property type="entry name" value="FN3"/>
    <property type="match status" value="3"/>
</dbReference>
<dbReference type="Proteomes" id="UP000000539">
    <property type="component" value="Chromosome 8"/>
</dbReference>
<dbReference type="InterPro" id="IPR036116">
    <property type="entry name" value="FN3_sf"/>
</dbReference>
<dbReference type="PROSITE" id="PS50853">
    <property type="entry name" value="FN3"/>
    <property type="match status" value="2"/>
</dbReference>
<keyword evidence="8" id="KW-1015">Disulfide bond</keyword>
<dbReference type="InterPro" id="IPR003529">
    <property type="entry name" value="Hematopoietin_rcpt_Gp130_CS"/>
</dbReference>
<reference evidence="14" key="1">
    <citation type="submission" date="2020-11" db="EMBL/GenBank/DDBJ databases">
        <title>Gallus gallus (Chicken) genome, bGalGal1, GRCg7b, maternal haplotype autosomes + Z &amp; W.</title>
        <authorList>
            <person name="Warren W."/>
            <person name="Formenti G."/>
            <person name="Fedrigo O."/>
            <person name="Haase B."/>
            <person name="Mountcastle J."/>
            <person name="Balacco J."/>
            <person name="Tracey A."/>
            <person name="Schneider V."/>
            <person name="Okimoto R."/>
            <person name="Cheng H."/>
            <person name="Hawken R."/>
            <person name="Howe K."/>
            <person name="Jarvis E.D."/>
        </authorList>
    </citation>
    <scope>NUCLEOTIDE SEQUENCE [LARGE SCALE GENOMIC DNA]</scope>
    <source>
        <strain evidence="14">Broiler</strain>
    </source>
</reference>
<feature type="domain" description="Fibronectin type-III" evidence="13">
    <location>
        <begin position="439"/>
        <end position="537"/>
    </location>
</feature>
<comment type="subcellular location">
    <subcellularLocation>
        <location evidence="1">Membrane</location>
        <topology evidence="1">Single-pass type I membrane protein</topology>
    </subcellularLocation>
</comment>
<evidence type="ECO:0000256" key="2">
    <source>
        <dbReference type="ARBA" id="ARBA00008921"/>
    </source>
</evidence>
<protein>
    <submittedName>
        <fullName evidence="14">Interleukin 23 receptor</fullName>
    </submittedName>
</protein>
<evidence type="ECO:0000256" key="1">
    <source>
        <dbReference type="ARBA" id="ARBA00004479"/>
    </source>
</evidence>
<dbReference type="GO" id="GO:0043235">
    <property type="term" value="C:receptor complex"/>
    <property type="evidence" value="ECO:0000318"/>
    <property type="project" value="GO_Central"/>
</dbReference>
<reference evidence="14" key="3">
    <citation type="submission" date="2025-09" db="UniProtKB">
        <authorList>
            <consortium name="Ensembl"/>
        </authorList>
    </citation>
    <scope>IDENTIFICATION</scope>
    <source>
        <strain evidence="14">broiler</strain>
    </source>
</reference>
<keyword evidence="10" id="KW-0325">Glycoprotein</keyword>
<feature type="compositionally biased region" description="Polar residues" evidence="11">
    <location>
        <begin position="662"/>
        <end position="675"/>
    </location>
</feature>
<feature type="domain" description="Fibronectin type-III" evidence="13">
    <location>
        <begin position="155"/>
        <end position="247"/>
    </location>
</feature>
<dbReference type="PROSITE" id="PS01353">
    <property type="entry name" value="HEMATOPO_REC_L_F2"/>
    <property type="match status" value="1"/>
</dbReference>
<dbReference type="SUPFAM" id="SSF49265">
    <property type="entry name" value="Fibronectin type III"/>
    <property type="match status" value="3"/>
</dbReference>
<dbReference type="InterPro" id="IPR003961">
    <property type="entry name" value="FN3_dom"/>
</dbReference>
<evidence type="ECO:0000313" key="15">
    <source>
        <dbReference type="Proteomes" id="UP000000539"/>
    </source>
</evidence>
<dbReference type="GO" id="GO:0009897">
    <property type="term" value="C:external side of plasma membrane"/>
    <property type="evidence" value="ECO:0000318"/>
    <property type="project" value="GO_Central"/>
</dbReference>
<evidence type="ECO:0000256" key="6">
    <source>
        <dbReference type="ARBA" id="ARBA00022989"/>
    </source>
</evidence>
<reference evidence="14" key="2">
    <citation type="submission" date="2025-08" db="UniProtKB">
        <authorList>
            <consortium name="Ensembl"/>
        </authorList>
    </citation>
    <scope>IDENTIFICATION</scope>
    <source>
        <strain evidence="14">broiler</strain>
    </source>
</reference>
<evidence type="ECO:0000256" key="12">
    <source>
        <dbReference type="SAM" id="Phobius"/>
    </source>
</evidence>
<keyword evidence="7 12" id="KW-0472">Membrane</keyword>